<evidence type="ECO:0000256" key="1">
    <source>
        <dbReference type="SAM" id="MobiDB-lite"/>
    </source>
</evidence>
<evidence type="ECO:0000313" key="2">
    <source>
        <dbReference type="EMBL" id="JAD51524.1"/>
    </source>
</evidence>
<dbReference type="AlphaFoldDB" id="A0A0A9AIL9"/>
<feature type="compositionally biased region" description="Basic and acidic residues" evidence="1">
    <location>
        <begin position="31"/>
        <end position="42"/>
    </location>
</feature>
<protein>
    <submittedName>
        <fullName evidence="2">Uncharacterized protein</fullName>
    </submittedName>
</protein>
<accession>A0A0A9AIL9</accession>
<reference evidence="2" key="1">
    <citation type="submission" date="2014-09" db="EMBL/GenBank/DDBJ databases">
        <authorList>
            <person name="Magalhaes I.L.F."/>
            <person name="Oliveira U."/>
            <person name="Santos F.R."/>
            <person name="Vidigal T.H.D.A."/>
            <person name="Brescovit A.D."/>
            <person name="Santos A.J."/>
        </authorList>
    </citation>
    <scope>NUCLEOTIDE SEQUENCE</scope>
    <source>
        <tissue evidence="2">Shoot tissue taken approximately 20 cm above the soil surface</tissue>
    </source>
</reference>
<proteinExistence type="predicted"/>
<feature type="region of interest" description="Disordered" evidence="1">
    <location>
        <begin position="1"/>
        <end position="49"/>
    </location>
</feature>
<sequence>MARVVGRRGMAQGVIVRGGRPRSRTSLPMMSRDRRGRVDGKVGRRGGRR</sequence>
<dbReference type="EMBL" id="GBRH01246371">
    <property type="protein sequence ID" value="JAD51524.1"/>
    <property type="molecule type" value="Transcribed_RNA"/>
</dbReference>
<name>A0A0A9AIL9_ARUDO</name>
<organism evidence="2">
    <name type="scientific">Arundo donax</name>
    <name type="common">Giant reed</name>
    <name type="synonym">Donax arundinaceus</name>
    <dbReference type="NCBI Taxonomy" id="35708"/>
    <lineage>
        <taxon>Eukaryota</taxon>
        <taxon>Viridiplantae</taxon>
        <taxon>Streptophyta</taxon>
        <taxon>Embryophyta</taxon>
        <taxon>Tracheophyta</taxon>
        <taxon>Spermatophyta</taxon>
        <taxon>Magnoliopsida</taxon>
        <taxon>Liliopsida</taxon>
        <taxon>Poales</taxon>
        <taxon>Poaceae</taxon>
        <taxon>PACMAD clade</taxon>
        <taxon>Arundinoideae</taxon>
        <taxon>Arundineae</taxon>
        <taxon>Arundo</taxon>
    </lineage>
</organism>
<reference evidence="2" key="2">
    <citation type="journal article" date="2015" name="Data Brief">
        <title>Shoot transcriptome of the giant reed, Arundo donax.</title>
        <authorList>
            <person name="Barrero R.A."/>
            <person name="Guerrero F.D."/>
            <person name="Moolhuijzen P."/>
            <person name="Goolsby J.A."/>
            <person name="Tidwell J."/>
            <person name="Bellgard S.E."/>
            <person name="Bellgard M.I."/>
        </authorList>
    </citation>
    <scope>NUCLEOTIDE SEQUENCE</scope>
    <source>
        <tissue evidence="2">Shoot tissue taken approximately 20 cm above the soil surface</tissue>
    </source>
</reference>